<keyword evidence="2" id="KW-0472">Membrane</keyword>
<dbReference type="EMBL" id="JACXVP010000010">
    <property type="protein sequence ID" value="KAG5581377.1"/>
    <property type="molecule type" value="Genomic_DNA"/>
</dbReference>
<feature type="coiled-coil region" evidence="1">
    <location>
        <begin position="3"/>
        <end position="30"/>
    </location>
</feature>
<keyword evidence="1" id="KW-0175">Coiled coil</keyword>
<evidence type="ECO:0000313" key="4">
    <source>
        <dbReference type="Proteomes" id="UP000824120"/>
    </source>
</evidence>
<keyword evidence="2" id="KW-0812">Transmembrane</keyword>
<dbReference type="Proteomes" id="UP000824120">
    <property type="component" value="Chromosome 10"/>
</dbReference>
<feature type="transmembrane region" description="Helical" evidence="2">
    <location>
        <begin position="62"/>
        <end position="80"/>
    </location>
</feature>
<gene>
    <name evidence="3" type="ORF">H5410_052004</name>
</gene>
<organism evidence="3 4">
    <name type="scientific">Solanum commersonii</name>
    <name type="common">Commerson's wild potato</name>
    <name type="synonym">Commerson's nightshade</name>
    <dbReference type="NCBI Taxonomy" id="4109"/>
    <lineage>
        <taxon>Eukaryota</taxon>
        <taxon>Viridiplantae</taxon>
        <taxon>Streptophyta</taxon>
        <taxon>Embryophyta</taxon>
        <taxon>Tracheophyta</taxon>
        <taxon>Spermatophyta</taxon>
        <taxon>Magnoliopsida</taxon>
        <taxon>eudicotyledons</taxon>
        <taxon>Gunneridae</taxon>
        <taxon>Pentapetalae</taxon>
        <taxon>asterids</taxon>
        <taxon>lamiids</taxon>
        <taxon>Solanales</taxon>
        <taxon>Solanaceae</taxon>
        <taxon>Solanoideae</taxon>
        <taxon>Solaneae</taxon>
        <taxon>Solanum</taxon>
    </lineage>
</organism>
<sequence length="83" mass="9611">MEMDNSKIEVENLKIKMENLKIAMENWKIKAGHLSETIATLEASNDLAVEKVRTFEDKYHKIKYKVMISCFLFVGFLVALTTK</sequence>
<proteinExistence type="predicted"/>
<evidence type="ECO:0000313" key="3">
    <source>
        <dbReference type="EMBL" id="KAG5581377.1"/>
    </source>
</evidence>
<protein>
    <submittedName>
        <fullName evidence="3">Uncharacterized protein</fullName>
    </submittedName>
</protein>
<name>A0A9J5WZP3_SOLCO</name>
<evidence type="ECO:0000256" key="1">
    <source>
        <dbReference type="SAM" id="Coils"/>
    </source>
</evidence>
<accession>A0A9J5WZP3</accession>
<comment type="caution">
    <text evidence="3">The sequence shown here is derived from an EMBL/GenBank/DDBJ whole genome shotgun (WGS) entry which is preliminary data.</text>
</comment>
<keyword evidence="2" id="KW-1133">Transmembrane helix</keyword>
<dbReference type="OrthoDB" id="1301864at2759"/>
<evidence type="ECO:0000256" key="2">
    <source>
        <dbReference type="SAM" id="Phobius"/>
    </source>
</evidence>
<reference evidence="3 4" key="1">
    <citation type="submission" date="2020-09" db="EMBL/GenBank/DDBJ databases">
        <title>De no assembly of potato wild relative species, Solanum commersonii.</title>
        <authorList>
            <person name="Cho K."/>
        </authorList>
    </citation>
    <scope>NUCLEOTIDE SEQUENCE [LARGE SCALE GENOMIC DNA]</scope>
    <source>
        <strain evidence="3">LZ3.2</strain>
        <tissue evidence="3">Leaf</tissue>
    </source>
</reference>
<keyword evidence="4" id="KW-1185">Reference proteome</keyword>
<dbReference type="AlphaFoldDB" id="A0A9J5WZP3"/>